<proteinExistence type="predicted"/>
<evidence type="ECO:0000313" key="3">
    <source>
        <dbReference type="Proteomes" id="UP000831786"/>
    </source>
</evidence>
<dbReference type="InterPro" id="IPR018561">
    <property type="entry name" value="AosR"/>
</dbReference>
<evidence type="ECO:0000313" key="2">
    <source>
        <dbReference type="EMBL" id="UOQ55758.1"/>
    </source>
</evidence>
<feature type="compositionally biased region" description="Acidic residues" evidence="1">
    <location>
        <begin position="200"/>
        <end position="251"/>
    </location>
</feature>
<sequence>MKLLPVPGEGLRILLEHDEAVMLDQLITQLTQLLESHSGTALDPDPLFASLEVGGSDLTPEDPALARLFPDAYTGDEDAGQFRRVTEQGLLNRKLQDAMHVTSALGVRDHETPDGGGFVEVEITAETMPPWVRTVTALRLAIAARIGLDEAEDHDRLLADEETRGTVLVFDWLAAILESVLTIMAAEPGEPLRLGGGLDADADLETSADPEEGADPETSADPEGDADPETDADPEGDADSAEGGDGAEGDR</sequence>
<evidence type="ECO:0000256" key="1">
    <source>
        <dbReference type="SAM" id="MobiDB-lite"/>
    </source>
</evidence>
<protein>
    <submittedName>
        <fullName evidence="2">DUF2017 family protein</fullName>
    </submittedName>
</protein>
<accession>A0ABY4FIA6</accession>
<dbReference type="Proteomes" id="UP000831786">
    <property type="component" value="Chromosome"/>
</dbReference>
<keyword evidence="3" id="KW-1185">Reference proteome</keyword>
<name>A0ABY4FIA6_9MICO</name>
<gene>
    <name evidence="2" type="ORF">MUN78_08515</name>
</gene>
<dbReference type="Pfam" id="PF09438">
    <property type="entry name" value="DUF2017"/>
    <property type="match status" value="1"/>
</dbReference>
<dbReference type="EMBL" id="CP095045">
    <property type="protein sequence ID" value="UOQ55758.1"/>
    <property type="molecule type" value="Genomic_DNA"/>
</dbReference>
<dbReference type="RefSeq" id="WP_244725770.1">
    <property type="nucleotide sequence ID" value="NZ_CP095045.1"/>
</dbReference>
<reference evidence="2 3" key="1">
    <citation type="submission" date="2022-04" db="EMBL/GenBank/DDBJ databases">
        <title>Leucobacter sp. isolated from rhizosphere of garlic.</title>
        <authorList>
            <person name="Won M."/>
            <person name="Lee C.-M."/>
            <person name="Woen H.-Y."/>
            <person name="Kwon S.-W."/>
        </authorList>
    </citation>
    <scope>NUCLEOTIDE SEQUENCE [LARGE SCALE GENOMIC DNA]</scope>
    <source>
        <strain evidence="2 3">H21R-40</strain>
    </source>
</reference>
<organism evidence="2 3">
    <name type="scientific">Leucobacter allii</name>
    <dbReference type="NCBI Taxonomy" id="2932247"/>
    <lineage>
        <taxon>Bacteria</taxon>
        <taxon>Bacillati</taxon>
        <taxon>Actinomycetota</taxon>
        <taxon>Actinomycetes</taxon>
        <taxon>Micrococcales</taxon>
        <taxon>Microbacteriaceae</taxon>
        <taxon>Leucobacter</taxon>
    </lineage>
</organism>
<feature type="region of interest" description="Disordered" evidence="1">
    <location>
        <begin position="194"/>
        <end position="251"/>
    </location>
</feature>